<evidence type="ECO:0000313" key="4">
    <source>
        <dbReference type="RefSeq" id="XP_033806872.1"/>
    </source>
</evidence>
<keyword evidence="2" id="KW-1185">Reference proteome</keyword>
<dbReference type="InterPro" id="IPR046359">
    <property type="entry name" value="Aftin-like"/>
</dbReference>
<dbReference type="RefSeq" id="XP_033806872.1">
    <property type="nucleotide sequence ID" value="XM_033950981.1"/>
</dbReference>
<dbReference type="OrthoDB" id="9894316at2759"/>
<dbReference type="CTD" id="122616"/>
<dbReference type="GO" id="GO:0030121">
    <property type="term" value="C:AP-1 adaptor complex"/>
    <property type="evidence" value="ECO:0007669"/>
    <property type="project" value="TreeGrafter"/>
</dbReference>
<dbReference type="AlphaFoldDB" id="A0A6P8RN31"/>
<dbReference type="Proteomes" id="UP000515159">
    <property type="component" value="Chromosome 7"/>
</dbReference>
<dbReference type="KEGG" id="gsh:117363372"/>
<organism evidence="2 4">
    <name type="scientific">Geotrypetes seraphini</name>
    <name type="common">Gaboon caecilian</name>
    <name type="synonym">Caecilia seraphini</name>
    <dbReference type="NCBI Taxonomy" id="260995"/>
    <lineage>
        <taxon>Eukaryota</taxon>
        <taxon>Metazoa</taxon>
        <taxon>Chordata</taxon>
        <taxon>Craniata</taxon>
        <taxon>Vertebrata</taxon>
        <taxon>Euteleostomi</taxon>
        <taxon>Amphibia</taxon>
        <taxon>Gymnophiona</taxon>
        <taxon>Geotrypetes</taxon>
    </lineage>
</organism>
<name>A0A6P8RN31_GEOSA</name>
<dbReference type="PANTHER" id="PTHR16156:SF7">
    <property type="entry name" value="CLATHRIN BINDING BOX OF AFTIPHILIN CONTAINING 1"/>
    <property type="match status" value="1"/>
</dbReference>
<dbReference type="GeneID" id="117363372"/>
<dbReference type="GO" id="GO:0030276">
    <property type="term" value="F:clathrin binding"/>
    <property type="evidence" value="ECO:0007669"/>
    <property type="project" value="InterPro"/>
</dbReference>
<feature type="domain" description="Aftiphilin clathrin-binding box" evidence="1">
    <location>
        <begin position="210"/>
        <end position="286"/>
    </location>
</feature>
<sequence length="335" mass="36959">MQDHYLLKGPALTCAYPCAYTEAVSDKAVDSYDHARDGNNFEEQHSEAPVTCDKLPSGIHDVADDVRNCAVGAGRLPENPYTSETEHNSWGDFEGFTESLANSESLNSALGVQAIKNLQNVARFSETHCTTSNGPNVPEPAEHEKNIAATVSRAEVCLSYEDIFISSFPDVPVQKSSENIVSLSRLLETSNEEKGVIELMKEQFRIGSVNIWRTTHGATTESGLQSLWNESHCLKSLMLTLGIDFDRKNILDGVDSLGETDLKNTEELTEADGSAINGSQTLIQTKLSVSPDMKRGRFFTYQLFIKKMPSDRNTPSIMFPGKKNIFAAHNLEMKT</sequence>
<evidence type="ECO:0000313" key="3">
    <source>
        <dbReference type="RefSeq" id="XP_033806871.1"/>
    </source>
</evidence>
<protein>
    <submittedName>
        <fullName evidence="3 4">Uncharacterized protein CLBA1</fullName>
    </submittedName>
</protein>
<accession>A0A6P8RN31</accession>
<evidence type="ECO:0000259" key="1">
    <source>
        <dbReference type="Pfam" id="PF15045"/>
    </source>
</evidence>
<dbReference type="Pfam" id="PF15045">
    <property type="entry name" value="Clathrin_bdg"/>
    <property type="match status" value="1"/>
</dbReference>
<dbReference type="RefSeq" id="XP_033806871.1">
    <property type="nucleotide sequence ID" value="XM_033950980.1"/>
</dbReference>
<gene>
    <name evidence="3 4" type="primary">CLBA1</name>
</gene>
<dbReference type="PANTHER" id="PTHR16156">
    <property type="entry name" value="AFTIPHILIN A-RELATED"/>
    <property type="match status" value="1"/>
</dbReference>
<dbReference type="GO" id="GO:0032588">
    <property type="term" value="C:trans-Golgi network membrane"/>
    <property type="evidence" value="ECO:0007669"/>
    <property type="project" value="InterPro"/>
</dbReference>
<proteinExistence type="predicted"/>
<evidence type="ECO:0000313" key="2">
    <source>
        <dbReference type="Proteomes" id="UP000515159"/>
    </source>
</evidence>
<dbReference type="InterPro" id="IPR029205">
    <property type="entry name" value="Clathrin-bd"/>
</dbReference>
<reference evidence="3 4" key="1">
    <citation type="submission" date="2025-04" db="UniProtKB">
        <authorList>
            <consortium name="RefSeq"/>
        </authorList>
    </citation>
    <scope>IDENTIFICATION</scope>
</reference>